<comment type="pathway">
    <text evidence="5">Cofactor biosynthesis; nicotinate biosynthesis; nicotinate from nicotinamide: step 1/1.</text>
</comment>
<dbReference type="GO" id="GO:0008936">
    <property type="term" value="F:nicotinamidase activity"/>
    <property type="evidence" value="ECO:0007669"/>
    <property type="project" value="UniProtKB-EC"/>
</dbReference>
<accession>A0AAN7YLJ6</accession>
<keyword evidence="10" id="KW-1185">Reference proteome</keyword>
<keyword evidence="2" id="KW-0662">Pyridine nucleotide biosynthesis</keyword>
<reference evidence="9 10" key="1">
    <citation type="submission" date="2023-08" db="EMBL/GenBank/DDBJ databases">
        <title>Black Yeasts Isolated from many extreme environments.</title>
        <authorList>
            <person name="Coleine C."/>
            <person name="Stajich J.E."/>
            <person name="Selbmann L."/>
        </authorList>
    </citation>
    <scope>NUCLEOTIDE SEQUENCE [LARGE SCALE GENOMIC DNA]</scope>
    <source>
        <strain evidence="9 10">CCFEE 5910</strain>
    </source>
</reference>
<comment type="caution">
    <text evidence="9">The sequence shown here is derived from an EMBL/GenBank/DDBJ whole genome shotgun (WGS) entry which is preliminary data.</text>
</comment>
<sequence>MASVPALVVVDMQNDFCPPNGTLPVQDAKDTLPLINKLLESKAFKYKVATKDWHPPDHVSFAANHPEPNNKPFESFIEMSNLVANKPDEKMQQRLWPVHCVQNTKGAELVPELKIDRVDLIVEKGSDPRVEMYSAFSDSFGNMTAGEGGVNVDLAKVLREKGITHVYCVGIAGDYCLNYTALDSAKAGFKTIVIEEAQRSVDPSTWLNVLKGFKSNQVEVVSEDSDQVQQLLA</sequence>
<dbReference type="GO" id="GO:0019363">
    <property type="term" value="P:pyridine nucleotide biosynthetic process"/>
    <property type="evidence" value="ECO:0007669"/>
    <property type="project" value="UniProtKB-KW"/>
</dbReference>
<dbReference type="PANTHER" id="PTHR11080">
    <property type="entry name" value="PYRAZINAMIDASE/NICOTINAMIDASE"/>
    <property type="match status" value="1"/>
</dbReference>
<evidence type="ECO:0000256" key="3">
    <source>
        <dbReference type="ARBA" id="ARBA00022723"/>
    </source>
</evidence>
<evidence type="ECO:0000313" key="9">
    <source>
        <dbReference type="EMBL" id="KAK5091396.1"/>
    </source>
</evidence>
<dbReference type="EMBL" id="JAVRRJ010000001">
    <property type="protein sequence ID" value="KAK5091396.1"/>
    <property type="molecule type" value="Genomic_DNA"/>
</dbReference>
<evidence type="ECO:0000256" key="1">
    <source>
        <dbReference type="ARBA" id="ARBA00006336"/>
    </source>
</evidence>
<dbReference type="InterPro" id="IPR052347">
    <property type="entry name" value="Isochorismatase_Nicotinamidase"/>
</dbReference>
<dbReference type="AlphaFoldDB" id="A0AAN7YLJ6"/>
<organism evidence="9 10">
    <name type="scientific">Lithohypha guttulata</name>
    <dbReference type="NCBI Taxonomy" id="1690604"/>
    <lineage>
        <taxon>Eukaryota</taxon>
        <taxon>Fungi</taxon>
        <taxon>Dikarya</taxon>
        <taxon>Ascomycota</taxon>
        <taxon>Pezizomycotina</taxon>
        <taxon>Eurotiomycetes</taxon>
        <taxon>Chaetothyriomycetidae</taxon>
        <taxon>Chaetothyriales</taxon>
        <taxon>Trichomeriaceae</taxon>
        <taxon>Lithohypha</taxon>
    </lineage>
</organism>
<protein>
    <recommendedName>
        <fullName evidence="6">nicotinamidase</fullName>
        <ecNumber evidence="6">3.5.1.19</ecNumber>
    </recommendedName>
    <alternativeName>
        <fullName evidence="7">Nicotinamide deamidase</fullName>
    </alternativeName>
</protein>
<dbReference type="InterPro" id="IPR036380">
    <property type="entry name" value="Isochorismatase-like_sf"/>
</dbReference>
<evidence type="ECO:0000256" key="5">
    <source>
        <dbReference type="ARBA" id="ARBA00037900"/>
    </source>
</evidence>
<proteinExistence type="inferred from homology"/>
<dbReference type="EC" id="3.5.1.19" evidence="6"/>
<gene>
    <name evidence="9" type="primary">PNC1</name>
    <name evidence="9" type="ORF">LTR05_001579</name>
</gene>
<evidence type="ECO:0000313" key="10">
    <source>
        <dbReference type="Proteomes" id="UP001309876"/>
    </source>
</evidence>
<dbReference type="InterPro" id="IPR000868">
    <property type="entry name" value="Isochorismatase-like_dom"/>
</dbReference>
<evidence type="ECO:0000256" key="2">
    <source>
        <dbReference type="ARBA" id="ARBA00022642"/>
    </source>
</evidence>
<evidence type="ECO:0000256" key="7">
    <source>
        <dbReference type="ARBA" id="ARBA00043224"/>
    </source>
</evidence>
<keyword evidence="4 9" id="KW-0378">Hydrolase</keyword>
<evidence type="ECO:0000259" key="8">
    <source>
        <dbReference type="Pfam" id="PF00857"/>
    </source>
</evidence>
<comment type="similarity">
    <text evidence="1">Belongs to the isochorismatase family.</text>
</comment>
<evidence type="ECO:0000256" key="6">
    <source>
        <dbReference type="ARBA" id="ARBA00039017"/>
    </source>
</evidence>
<dbReference type="GO" id="GO:0046872">
    <property type="term" value="F:metal ion binding"/>
    <property type="evidence" value="ECO:0007669"/>
    <property type="project" value="UniProtKB-KW"/>
</dbReference>
<dbReference type="Gene3D" id="3.40.50.850">
    <property type="entry name" value="Isochorismatase-like"/>
    <property type="match status" value="1"/>
</dbReference>
<dbReference type="CDD" id="cd01011">
    <property type="entry name" value="nicotinamidase"/>
    <property type="match status" value="1"/>
</dbReference>
<dbReference type="PANTHER" id="PTHR11080:SF2">
    <property type="entry name" value="LD05707P"/>
    <property type="match status" value="1"/>
</dbReference>
<evidence type="ECO:0000256" key="4">
    <source>
        <dbReference type="ARBA" id="ARBA00022801"/>
    </source>
</evidence>
<keyword evidence="3" id="KW-0479">Metal-binding</keyword>
<dbReference type="SUPFAM" id="SSF52499">
    <property type="entry name" value="Isochorismatase-like hydrolases"/>
    <property type="match status" value="1"/>
</dbReference>
<dbReference type="Proteomes" id="UP001309876">
    <property type="component" value="Unassembled WGS sequence"/>
</dbReference>
<name>A0AAN7YLJ6_9EURO</name>
<dbReference type="Pfam" id="PF00857">
    <property type="entry name" value="Isochorismatase"/>
    <property type="match status" value="1"/>
</dbReference>
<feature type="domain" description="Isochorismatase-like" evidence="8">
    <location>
        <begin position="6"/>
        <end position="222"/>
    </location>
</feature>